<evidence type="ECO:0000313" key="12">
    <source>
        <dbReference type="Proteomes" id="UP000790833"/>
    </source>
</evidence>
<accession>A0A9P8AHF4</accession>
<evidence type="ECO:0000256" key="7">
    <source>
        <dbReference type="PROSITE-ProRule" id="PRU10141"/>
    </source>
</evidence>
<gene>
    <name evidence="11" type="ORF">KQ657_001051</name>
</gene>
<evidence type="ECO:0000256" key="1">
    <source>
        <dbReference type="ARBA" id="ARBA00012411"/>
    </source>
</evidence>
<keyword evidence="12" id="KW-1185">Reference proteome</keyword>
<evidence type="ECO:0000256" key="2">
    <source>
        <dbReference type="ARBA" id="ARBA00022527"/>
    </source>
</evidence>
<dbReference type="InterPro" id="IPR017441">
    <property type="entry name" value="Protein_kinase_ATP_BS"/>
</dbReference>
<evidence type="ECO:0000256" key="5">
    <source>
        <dbReference type="ARBA" id="ARBA00022777"/>
    </source>
</evidence>
<name>A0A9P8AHF4_9ASCO</name>
<evidence type="ECO:0000256" key="9">
    <source>
        <dbReference type="RuleBase" id="RU361165"/>
    </source>
</evidence>
<sequence length="370" mass="43040">MKEDLVFNISSSFKLGPVLGSGAYGTVCMALHKPTGIKVAIKRIDPFDKPLSCLRTLREIQLLQKFRHHENIVTMHDIQKPPNYDEFNEVYIIQEYVDTDLYHVIQKQVLGDEYFQYFVYQILRGLKMIHSANVIHRDLKPSNILVDHECTLRICDFGLARLAISPQEQRKNNLISILTEYVATRWYRAPEIMLSHSQYTFAIDVWSVGCILAEMFTGVPLFPGRNHIQQLELIFQLLGTPQTPDDWLAIELKRASDFVKMRMPECKPVDLDVWFNSHPQKIKRYGYTPINPEGLDLLKRMLTFDPRKRITVDEALCHPYLLLYHQPEDEPTTTPFDVSEFPYDSCKDDISISEMKLSLYLEIISFHARA</sequence>
<dbReference type="EMBL" id="JAHMUF010000013">
    <property type="protein sequence ID" value="KAG7193287.1"/>
    <property type="molecule type" value="Genomic_DNA"/>
</dbReference>
<dbReference type="InterPro" id="IPR008271">
    <property type="entry name" value="Ser/Thr_kinase_AS"/>
</dbReference>
<evidence type="ECO:0000259" key="10">
    <source>
        <dbReference type="PROSITE" id="PS50011"/>
    </source>
</evidence>
<comment type="activity regulation">
    <text evidence="9">Activated by threonine and tyrosine phosphorylation.</text>
</comment>
<dbReference type="GO" id="GO:0004707">
    <property type="term" value="F:MAP kinase activity"/>
    <property type="evidence" value="ECO:0007669"/>
    <property type="project" value="UniProtKB-EC"/>
</dbReference>
<dbReference type="FunFam" id="3.30.200.20:FF:000046">
    <property type="entry name" value="Mitogen-activated protein kinase"/>
    <property type="match status" value="1"/>
</dbReference>
<dbReference type="GeneID" id="66114425"/>
<dbReference type="PROSITE" id="PS01351">
    <property type="entry name" value="MAPK"/>
    <property type="match status" value="1"/>
</dbReference>
<dbReference type="Gene3D" id="3.30.200.20">
    <property type="entry name" value="Phosphorylase Kinase, domain 1"/>
    <property type="match status" value="1"/>
</dbReference>
<keyword evidence="5 9" id="KW-0418">Kinase</keyword>
<dbReference type="GO" id="GO:0009272">
    <property type="term" value="P:fungal-type cell wall biogenesis"/>
    <property type="evidence" value="ECO:0007669"/>
    <property type="project" value="UniProtKB-ARBA"/>
</dbReference>
<keyword evidence="9" id="KW-0460">Magnesium</keyword>
<evidence type="ECO:0000313" key="11">
    <source>
        <dbReference type="EMBL" id="KAG7193287.1"/>
    </source>
</evidence>
<comment type="cofactor">
    <cofactor evidence="9">
        <name>Mg(2+)</name>
        <dbReference type="ChEBI" id="CHEBI:18420"/>
    </cofactor>
</comment>
<dbReference type="PROSITE" id="PS50011">
    <property type="entry name" value="PROTEIN_KINASE_DOM"/>
    <property type="match status" value="1"/>
</dbReference>
<evidence type="ECO:0000256" key="8">
    <source>
        <dbReference type="RuleBase" id="RU000304"/>
    </source>
</evidence>
<dbReference type="PANTHER" id="PTHR24055">
    <property type="entry name" value="MITOGEN-ACTIVATED PROTEIN KINASE"/>
    <property type="match status" value="1"/>
</dbReference>
<dbReference type="EC" id="2.7.11.24" evidence="1 9"/>
<feature type="binding site" evidence="7">
    <location>
        <position position="42"/>
    </location>
    <ligand>
        <name>ATP</name>
        <dbReference type="ChEBI" id="CHEBI:30616"/>
    </ligand>
</feature>
<evidence type="ECO:0000256" key="3">
    <source>
        <dbReference type="ARBA" id="ARBA00022679"/>
    </source>
</evidence>
<dbReference type="InterPro" id="IPR050117">
    <property type="entry name" value="MAPK"/>
</dbReference>
<keyword evidence="4 7" id="KW-0547">Nucleotide-binding</keyword>
<comment type="caution">
    <text evidence="11">The sequence shown here is derived from an EMBL/GenBank/DDBJ whole genome shotgun (WGS) entry which is preliminary data.</text>
</comment>
<dbReference type="SMART" id="SM00220">
    <property type="entry name" value="S_TKc"/>
    <property type="match status" value="1"/>
</dbReference>
<dbReference type="Gene3D" id="1.10.510.10">
    <property type="entry name" value="Transferase(Phosphotransferase) domain 1"/>
    <property type="match status" value="1"/>
</dbReference>
<keyword evidence="6 7" id="KW-0067">ATP-binding</keyword>
<feature type="domain" description="Protein kinase" evidence="10">
    <location>
        <begin position="13"/>
        <end position="321"/>
    </location>
</feature>
<dbReference type="InterPro" id="IPR000719">
    <property type="entry name" value="Prot_kinase_dom"/>
</dbReference>
<dbReference type="RefSeq" id="XP_043048835.1">
    <property type="nucleotide sequence ID" value="XM_043191863.1"/>
</dbReference>
<organism evidence="11 12">
    <name type="scientific">Scheffersomyces spartinae</name>
    <dbReference type="NCBI Taxonomy" id="45513"/>
    <lineage>
        <taxon>Eukaryota</taxon>
        <taxon>Fungi</taxon>
        <taxon>Dikarya</taxon>
        <taxon>Ascomycota</taxon>
        <taxon>Saccharomycotina</taxon>
        <taxon>Pichiomycetes</taxon>
        <taxon>Debaryomycetaceae</taxon>
        <taxon>Scheffersomyces</taxon>
    </lineage>
</organism>
<comment type="catalytic activity">
    <reaction evidence="9">
        <text>L-threonyl-[protein] + ATP = O-phospho-L-threonyl-[protein] + ADP + H(+)</text>
        <dbReference type="Rhea" id="RHEA:46608"/>
        <dbReference type="Rhea" id="RHEA-COMP:11060"/>
        <dbReference type="Rhea" id="RHEA-COMP:11605"/>
        <dbReference type="ChEBI" id="CHEBI:15378"/>
        <dbReference type="ChEBI" id="CHEBI:30013"/>
        <dbReference type="ChEBI" id="CHEBI:30616"/>
        <dbReference type="ChEBI" id="CHEBI:61977"/>
        <dbReference type="ChEBI" id="CHEBI:456216"/>
        <dbReference type="EC" id="2.7.11.24"/>
    </reaction>
</comment>
<protein>
    <recommendedName>
        <fullName evidence="1 9">Mitogen-activated protein kinase</fullName>
        <ecNumber evidence="1 9">2.7.11.24</ecNumber>
    </recommendedName>
</protein>
<dbReference type="Proteomes" id="UP000790833">
    <property type="component" value="Unassembled WGS sequence"/>
</dbReference>
<comment type="similarity">
    <text evidence="9">Belongs to the protein kinase superfamily. Ser/Thr protein kinase family. MAP kinase subfamily.</text>
</comment>
<keyword evidence="3 9" id="KW-0808">Transferase</keyword>
<dbReference type="PROSITE" id="PS00107">
    <property type="entry name" value="PROTEIN_KINASE_ATP"/>
    <property type="match status" value="1"/>
</dbReference>
<dbReference type="GO" id="GO:0030447">
    <property type="term" value="P:filamentous growth"/>
    <property type="evidence" value="ECO:0007669"/>
    <property type="project" value="UniProtKB-ARBA"/>
</dbReference>
<dbReference type="GO" id="GO:0005524">
    <property type="term" value="F:ATP binding"/>
    <property type="evidence" value="ECO:0007669"/>
    <property type="project" value="UniProtKB-UniRule"/>
</dbReference>
<dbReference type="InterPro" id="IPR011009">
    <property type="entry name" value="Kinase-like_dom_sf"/>
</dbReference>
<dbReference type="InterPro" id="IPR003527">
    <property type="entry name" value="MAP_kinase_CS"/>
</dbReference>
<evidence type="ECO:0000256" key="6">
    <source>
        <dbReference type="ARBA" id="ARBA00022840"/>
    </source>
</evidence>
<dbReference type="SUPFAM" id="SSF56112">
    <property type="entry name" value="Protein kinase-like (PK-like)"/>
    <property type="match status" value="1"/>
</dbReference>
<reference evidence="11" key="1">
    <citation type="submission" date="2021-03" db="EMBL/GenBank/DDBJ databases">
        <authorList>
            <person name="Palmer J.M."/>
        </authorList>
    </citation>
    <scope>NUCLEOTIDE SEQUENCE</scope>
    <source>
        <strain evidence="11">ARV_011</strain>
    </source>
</reference>
<dbReference type="FunFam" id="1.10.510.10:FF:000040">
    <property type="entry name" value="Mitogen-activated protein kinase"/>
    <property type="match status" value="1"/>
</dbReference>
<proteinExistence type="inferred from homology"/>
<dbReference type="Pfam" id="PF00069">
    <property type="entry name" value="Pkinase"/>
    <property type="match status" value="1"/>
</dbReference>
<evidence type="ECO:0000256" key="4">
    <source>
        <dbReference type="ARBA" id="ARBA00022741"/>
    </source>
</evidence>
<dbReference type="OrthoDB" id="192887at2759"/>
<keyword evidence="2 8" id="KW-0723">Serine/threonine-protein kinase</keyword>
<dbReference type="AlphaFoldDB" id="A0A9P8AHF4"/>
<dbReference type="PROSITE" id="PS00108">
    <property type="entry name" value="PROTEIN_KINASE_ST"/>
    <property type="match status" value="1"/>
</dbReference>